<evidence type="ECO:0000313" key="2">
    <source>
        <dbReference type="Proteomes" id="UP000031671"/>
    </source>
</evidence>
<protein>
    <submittedName>
        <fullName evidence="1">Uncharacterized protein</fullName>
    </submittedName>
</protein>
<dbReference type="EMBL" id="BBRZ01000063">
    <property type="protein sequence ID" value="GAM57739.1"/>
    <property type="molecule type" value="Genomic_DNA"/>
</dbReference>
<sequence length="48" mass="5140">MLGDLGNRTSINITDASGKPVTEDMLEQMLPVLAAVMKDDSATTTEEE</sequence>
<comment type="caution">
    <text evidence="1">The sequence shown here is derived from an EMBL/GenBank/DDBJ whole genome shotgun (WGS) entry which is preliminary data.</text>
</comment>
<organism evidence="1 2">
    <name type="scientific">Vibrio ishigakensis</name>
    <dbReference type="NCBI Taxonomy" id="1481914"/>
    <lineage>
        <taxon>Bacteria</taxon>
        <taxon>Pseudomonadati</taxon>
        <taxon>Pseudomonadota</taxon>
        <taxon>Gammaproteobacteria</taxon>
        <taxon>Vibrionales</taxon>
        <taxon>Vibrionaceae</taxon>
        <taxon>Vibrio</taxon>
    </lineage>
</organism>
<reference evidence="1 2" key="1">
    <citation type="submission" date="2015-01" db="EMBL/GenBank/DDBJ databases">
        <title>Vibrio sp. C1 JCM 19231 whole genome shotgun sequence.</title>
        <authorList>
            <person name="Sawabe T."/>
            <person name="Meirelles P."/>
            <person name="Feng G."/>
            <person name="Sayaka M."/>
            <person name="Hattori M."/>
            <person name="Ohkuma M."/>
        </authorList>
    </citation>
    <scope>NUCLEOTIDE SEQUENCE [LARGE SCALE GENOMIC DNA]</scope>
    <source>
        <strain evidence="2">JCM 19231</strain>
    </source>
</reference>
<name>A0A0B8P429_9VIBR</name>
<dbReference type="AlphaFoldDB" id="A0A0B8P429"/>
<proteinExistence type="predicted"/>
<gene>
    <name evidence="1" type="ORF">JCM19231_3271</name>
</gene>
<dbReference type="Gene3D" id="3.30.310.170">
    <property type="entry name" value="Outer membrane protein assembly factor BamC"/>
    <property type="match status" value="1"/>
</dbReference>
<accession>A0A0B8P429</accession>
<keyword evidence="2" id="KW-1185">Reference proteome</keyword>
<dbReference type="InterPro" id="IPR042268">
    <property type="entry name" value="BamC_C"/>
</dbReference>
<dbReference type="Proteomes" id="UP000031671">
    <property type="component" value="Unassembled WGS sequence"/>
</dbReference>
<dbReference type="InterPro" id="IPR010653">
    <property type="entry name" value="NlpB/DapX"/>
</dbReference>
<reference evidence="1 2" key="2">
    <citation type="submission" date="2015-01" db="EMBL/GenBank/DDBJ databases">
        <authorList>
            <consortium name="NBRP consortium"/>
            <person name="Sawabe T."/>
            <person name="Meirelles P."/>
            <person name="Feng G."/>
            <person name="Sayaka M."/>
            <person name="Hattori M."/>
            <person name="Ohkuma M."/>
        </authorList>
    </citation>
    <scope>NUCLEOTIDE SEQUENCE [LARGE SCALE GENOMIC DNA]</scope>
    <source>
        <strain evidence="2">JCM 19231</strain>
    </source>
</reference>
<evidence type="ECO:0000313" key="1">
    <source>
        <dbReference type="EMBL" id="GAM57739.1"/>
    </source>
</evidence>
<dbReference type="Pfam" id="PF06804">
    <property type="entry name" value="Lipoprotein_18"/>
    <property type="match status" value="1"/>
</dbReference>